<gene>
    <name evidence="2" type="ORF">DH2020_034059</name>
</gene>
<dbReference type="Gene3D" id="1.10.510.10">
    <property type="entry name" value="Transferase(Phosphotransferase) domain 1"/>
    <property type="match status" value="2"/>
</dbReference>
<feature type="domain" description="Protein kinase" evidence="1">
    <location>
        <begin position="391"/>
        <end position="662"/>
    </location>
</feature>
<dbReference type="Pfam" id="PF07714">
    <property type="entry name" value="PK_Tyr_Ser-Thr"/>
    <property type="match status" value="2"/>
</dbReference>
<organism evidence="2 3">
    <name type="scientific">Rehmannia glutinosa</name>
    <name type="common">Chinese foxglove</name>
    <dbReference type="NCBI Taxonomy" id="99300"/>
    <lineage>
        <taxon>Eukaryota</taxon>
        <taxon>Viridiplantae</taxon>
        <taxon>Streptophyta</taxon>
        <taxon>Embryophyta</taxon>
        <taxon>Tracheophyta</taxon>
        <taxon>Spermatophyta</taxon>
        <taxon>Magnoliopsida</taxon>
        <taxon>eudicotyledons</taxon>
        <taxon>Gunneridae</taxon>
        <taxon>Pentapetalae</taxon>
        <taxon>asterids</taxon>
        <taxon>lamiids</taxon>
        <taxon>Lamiales</taxon>
        <taxon>Orobanchaceae</taxon>
        <taxon>Rehmannieae</taxon>
        <taxon>Rehmannia</taxon>
    </lineage>
</organism>
<reference evidence="2 3" key="1">
    <citation type="journal article" date="2021" name="Comput. Struct. Biotechnol. J.">
        <title>De novo genome assembly of the potent medicinal plant Rehmannia glutinosa using nanopore technology.</title>
        <authorList>
            <person name="Ma L."/>
            <person name="Dong C."/>
            <person name="Song C."/>
            <person name="Wang X."/>
            <person name="Zheng X."/>
            <person name="Niu Y."/>
            <person name="Chen S."/>
            <person name="Feng W."/>
        </authorList>
    </citation>
    <scope>NUCLEOTIDE SEQUENCE [LARGE SCALE GENOMIC DNA]</scope>
    <source>
        <strain evidence="2">DH-2019</strain>
    </source>
</reference>
<keyword evidence="3" id="KW-1185">Reference proteome</keyword>
<dbReference type="Proteomes" id="UP001318860">
    <property type="component" value="Unassembled WGS sequence"/>
</dbReference>
<proteinExistence type="predicted"/>
<evidence type="ECO:0000313" key="2">
    <source>
        <dbReference type="EMBL" id="KAK6132201.1"/>
    </source>
</evidence>
<evidence type="ECO:0000259" key="1">
    <source>
        <dbReference type="PROSITE" id="PS50011"/>
    </source>
</evidence>
<feature type="domain" description="Protein kinase" evidence="1">
    <location>
        <begin position="91"/>
        <end position="370"/>
    </location>
</feature>
<dbReference type="PROSITE" id="PS50011">
    <property type="entry name" value="PROTEIN_KINASE_DOM"/>
    <property type="match status" value="2"/>
</dbReference>
<comment type="caution">
    <text evidence="2">The sequence shown here is derived from an EMBL/GenBank/DDBJ whole genome shotgun (WGS) entry which is preliminary data.</text>
</comment>
<evidence type="ECO:0000313" key="3">
    <source>
        <dbReference type="Proteomes" id="UP001318860"/>
    </source>
</evidence>
<dbReference type="InterPro" id="IPR001245">
    <property type="entry name" value="Ser-Thr/Tyr_kinase_cat_dom"/>
</dbReference>
<dbReference type="EMBL" id="JABTTQ020001276">
    <property type="protein sequence ID" value="KAK6132201.1"/>
    <property type="molecule type" value="Genomic_DNA"/>
</dbReference>
<protein>
    <recommendedName>
        <fullName evidence="1">Protein kinase domain-containing protein</fullName>
    </recommendedName>
</protein>
<dbReference type="Gene3D" id="3.30.200.20">
    <property type="entry name" value="Phosphorylase Kinase, domain 1"/>
    <property type="match status" value="2"/>
</dbReference>
<sequence>MSAIYDNWERLVAAVLKKQQLWQLFHDHSRSPSVLSEASDFSSSFNLRSPLHDLDFDLASLGSSSRSQRLIPKLVFISDFSPAIEAKDVYLASAELLGRGTFGSSYAAEMDNGVKIVVKRLKPMSISEPEFKRHMAIVGNVRHENVAALRAYYASEGERLMLYDYFTKGSVYSLLHGKNGETRAHVDWESRLKIAIGAARGIAEIHMHNGGKLVHGNIRASNVFRNPDQYGCVSDLGLTNLIETTFMPTAHCYAPEVKNTLNVSQASDVYSFGILLLELLTRKPTAYVHGGPVPVDLVKLVTSVINRVRAAKVFDADLLKLPTIKEQMAKMLQIGIRCVGKSIKKRPKMSEVVKMLEDISTLTPMSHAPLERRLVFIEDANATFDLEDVLRASAEVLGKGTFGTSYKAILENGSTIAVKRLREVIVTFKDFQQHMEVIGRMRHENIAEIRAYYFSKDEKLLVYDYHNQDSVSALLHGKIGTGRTPLDWETRLKIGLGAARGIAHIHKQDGRKLVHGNIKSSNIFLHRQKHWIVSDAGLAKLTSPIRLSGMRNPGYCAPEVTDTRRVSQASDIYSFGVVLLELLSGKPPQLTADDGEVTSLVNWIQSVVREEWTAEVFDLELLRYENSEEAMVQVLQIAIDCVNVVPKRRPMMSEVVNKLEEISGVEPLNESMLEDTWEQPSIVSILEDVLEDLLPRLTP</sequence>
<name>A0ABR0VAX2_REHGL</name>
<accession>A0ABR0VAX2</accession>
<dbReference type="SUPFAM" id="SSF56112">
    <property type="entry name" value="Protein kinase-like (PK-like)"/>
    <property type="match status" value="2"/>
</dbReference>
<dbReference type="InterPro" id="IPR011009">
    <property type="entry name" value="Kinase-like_dom_sf"/>
</dbReference>
<dbReference type="InterPro" id="IPR050994">
    <property type="entry name" value="At_inactive_RLKs"/>
</dbReference>
<dbReference type="InterPro" id="IPR000719">
    <property type="entry name" value="Prot_kinase_dom"/>
</dbReference>
<dbReference type="PANTHER" id="PTHR48010:SF1">
    <property type="entry name" value="PROTEIN KINASE DOMAIN-CONTAINING PROTEIN"/>
    <property type="match status" value="1"/>
</dbReference>
<dbReference type="PANTHER" id="PTHR48010">
    <property type="entry name" value="OS05G0588300 PROTEIN"/>
    <property type="match status" value="1"/>
</dbReference>